<dbReference type="AlphaFoldDB" id="A0A832ZX89"/>
<evidence type="ECO:0000256" key="5">
    <source>
        <dbReference type="HAMAP-Rule" id="MF_01407"/>
    </source>
</evidence>
<dbReference type="PANTHER" id="PTHR10763">
    <property type="entry name" value="CELL DIVISION CONTROL PROTEIN 6-RELATED"/>
    <property type="match status" value="1"/>
</dbReference>
<dbReference type="Pfam" id="PF13401">
    <property type="entry name" value="AAA_22"/>
    <property type="match status" value="1"/>
</dbReference>
<feature type="binding site" evidence="5">
    <location>
        <position position="212"/>
    </location>
    <ligand>
        <name>ATP</name>
        <dbReference type="ChEBI" id="CHEBI:30616"/>
    </ligand>
</feature>
<reference evidence="7" key="1">
    <citation type="journal article" date="2020" name="ISME J.">
        <title>Gammaproteobacteria mediating utilization of methyl-, sulfur- and petroleum organic compounds in deep ocean hydrothermal plumes.</title>
        <authorList>
            <person name="Zhou Z."/>
            <person name="Liu Y."/>
            <person name="Pan J."/>
            <person name="Cron B.R."/>
            <person name="Toner B.M."/>
            <person name="Anantharaman K."/>
            <person name="Breier J.A."/>
            <person name="Dick G.J."/>
            <person name="Li M."/>
        </authorList>
    </citation>
    <scope>NUCLEOTIDE SEQUENCE</scope>
    <source>
        <strain evidence="7">SZUA-1515</strain>
    </source>
</reference>
<dbReference type="Gene3D" id="3.40.50.300">
    <property type="entry name" value="P-loop containing nucleotide triphosphate hydrolases"/>
    <property type="match status" value="1"/>
</dbReference>
<dbReference type="InterPro" id="IPR036388">
    <property type="entry name" value="WH-like_DNA-bd_sf"/>
</dbReference>
<evidence type="ECO:0000256" key="4">
    <source>
        <dbReference type="ARBA" id="ARBA00022840"/>
    </source>
</evidence>
<dbReference type="EMBL" id="DQVM01000154">
    <property type="protein sequence ID" value="HIQ30448.1"/>
    <property type="molecule type" value="Genomic_DNA"/>
</dbReference>
<proteinExistence type="inferred from homology"/>
<sequence length="381" mass="43427">MRLFRDESKLSPEYVPSRLLHREKEMQLLLSFFKASHEPGAAYTVRCVIVGSVGTGKTSLAKLCGRLVEEEALRRGVKTKYIHVNCRIDRTLYLVLYRVASELGIELPRRGYSDEEITQVIVKHLNKTGTRVIIGLDEAEVLHSEEGGEAFYILSRMAEEINIPGGFSLVTILREPEVLDKLDIPTKSTLLGSVIHLKEYNYKQLLDILLYRGEAAFHEGVVMDEAMELIADVSSERGDARYAIDLLWRAGKFAEAEEAEHVTPEHVRKAIASIFPTIRRENLEYLSRDEKLVLLSCAHLLKDDRAYATSSELYTDYKLICEELNLPPKGYTRFWEIMHKLQDLGFIRIKVRSEGIRGRRSIVSIPDIPAALLEEELRKAL</sequence>
<dbReference type="FunFam" id="1.10.8.60:FF:000073">
    <property type="entry name" value="ORC1-type DNA replication protein"/>
    <property type="match status" value="1"/>
</dbReference>
<dbReference type="Proteomes" id="UP000608579">
    <property type="component" value="Unassembled WGS sequence"/>
</dbReference>
<dbReference type="InterPro" id="IPR050311">
    <property type="entry name" value="ORC1/CDC6"/>
</dbReference>
<accession>A0A832ZX89</accession>
<dbReference type="GO" id="GO:0016887">
    <property type="term" value="F:ATP hydrolysis activity"/>
    <property type="evidence" value="ECO:0007669"/>
    <property type="project" value="InterPro"/>
</dbReference>
<evidence type="ECO:0000313" key="8">
    <source>
        <dbReference type="Proteomes" id="UP000608579"/>
    </source>
</evidence>
<comment type="caution">
    <text evidence="7">The sequence shown here is derived from an EMBL/GenBank/DDBJ whole genome shotgun (WGS) entry which is preliminary data.</text>
</comment>
<gene>
    <name evidence="7" type="ORF">EYH45_07815</name>
</gene>
<dbReference type="Gene3D" id="1.10.10.10">
    <property type="entry name" value="Winged helix-like DNA-binding domain superfamily/Winged helix DNA-binding domain"/>
    <property type="match status" value="1"/>
</dbReference>
<dbReference type="SUPFAM" id="SSF46785">
    <property type="entry name" value="Winged helix' DNA-binding domain"/>
    <property type="match status" value="1"/>
</dbReference>
<name>A0A832ZX89_CALS0</name>
<evidence type="ECO:0000256" key="2">
    <source>
        <dbReference type="ARBA" id="ARBA00022705"/>
    </source>
</evidence>
<dbReference type="InterPro" id="IPR036390">
    <property type="entry name" value="WH_DNA-bd_sf"/>
</dbReference>
<evidence type="ECO:0000256" key="3">
    <source>
        <dbReference type="ARBA" id="ARBA00022741"/>
    </source>
</evidence>
<dbReference type="InterPro" id="IPR027417">
    <property type="entry name" value="P-loop_NTPase"/>
</dbReference>
<keyword evidence="3 5" id="KW-0547">Nucleotide-binding</keyword>
<dbReference type="SMART" id="SM01074">
    <property type="entry name" value="Cdc6_C"/>
    <property type="match status" value="1"/>
</dbReference>
<dbReference type="SUPFAM" id="SSF52540">
    <property type="entry name" value="P-loop containing nucleoside triphosphate hydrolases"/>
    <property type="match status" value="1"/>
</dbReference>
<feature type="binding site" evidence="5">
    <location>
        <position position="200"/>
    </location>
    <ligand>
        <name>ATP</name>
        <dbReference type="ChEBI" id="CHEBI:30616"/>
    </ligand>
</feature>
<evidence type="ECO:0000259" key="6">
    <source>
        <dbReference type="SMART" id="SM01074"/>
    </source>
</evidence>
<evidence type="ECO:0000313" key="7">
    <source>
        <dbReference type="EMBL" id="HIQ30448.1"/>
    </source>
</evidence>
<dbReference type="Gene3D" id="1.10.8.60">
    <property type="match status" value="1"/>
</dbReference>
<dbReference type="PANTHER" id="PTHR10763:SF26">
    <property type="entry name" value="CELL DIVISION CONTROL PROTEIN 6 HOMOLOG"/>
    <property type="match status" value="1"/>
</dbReference>
<dbReference type="InterPro" id="IPR055237">
    <property type="entry name" value="Cdc6_lid"/>
</dbReference>
<protein>
    <recommendedName>
        <fullName evidence="5">ORC1-type DNA replication protein</fullName>
    </recommendedName>
</protein>
<dbReference type="NCBIfam" id="TIGR02928">
    <property type="entry name" value="orc1/cdc6 family replication initiation protein"/>
    <property type="match status" value="1"/>
</dbReference>
<feature type="binding site" evidence="5">
    <location>
        <begin position="55"/>
        <end position="59"/>
    </location>
    <ligand>
        <name>ATP</name>
        <dbReference type="ChEBI" id="CHEBI:30616"/>
    </ligand>
</feature>
<evidence type="ECO:0000256" key="1">
    <source>
        <dbReference type="ARBA" id="ARBA00006184"/>
    </source>
</evidence>
<comment type="similarity">
    <text evidence="1 5">Belongs to the CDC6/cdc18 family.</text>
</comment>
<dbReference type="GO" id="GO:0005524">
    <property type="term" value="F:ATP binding"/>
    <property type="evidence" value="ECO:0007669"/>
    <property type="project" value="UniProtKB-UniRule"/>
</dbReference>
<keyword evidence="2 5" id="KW-0235">DNA replication</keyword>
<feature type="domain" description="Cdc6 C-terminal" evidence="6">
    <location>
        <begin position="294"/>
        <end position="377"/>
    </location>
</feature>
<dbReference type="CDD" id="cd08768">
    <property type="entry name" value="Cdc6_C"/>
    <property type="match status" value="1"/>
</dbReference>
<dbReference type="GO" id="GO:0006260">
    <property type="term" value="P:DNA replication"/>
    <property type="evidence" value="ECO:0007669"/>
    <property type="project" value="UniProtKB-UniRule"/>
</dbReference>
<dbReference type="Pfam" id="PF09079">
    <property type="entry name" value="WHD_Cdc6"/>
    <property type="match status" value="1"/>
</dbReference>
<comment type="function">
    <text evidence="5">Involved in regulation of DNA replication.</text>
</comment>
<dbReference type="InterPro" id="IPR014277">
    <property type="entry name" value="Orc1/Cdc6_arc"/>
</dbReference>
<keyword evidence="4 5" id="KW-0067">ATP-binding</keyword>
<dbReference type="Pfam" id="PF22703">
    <property type="entry name" value="Cdc6_lid"/>
    <property type="match status" value="1"/>
</dbReference>
<organism evidence="7 8">
    <name type="scientific">Caldiarchaeum subterraneum</name>
    <dbReference type="NCBI Taxonomy" id="311458"/>
    <lineage>
        <taxon>Archaea</taxon>
        <taxon>Nitrososphaerota</taxon>
        <taxon>Candidatus Caldarchaeales</taxon>
        <taxon>Candidatus Caldarchaeaceae</taxon>
        <taxon>Candidatus Caldarchaeum</taxon>
    </lineage>
</organism>
<dbReference type="InterPro" id="IPR015163">
    <property type="entry name" value="Cdc6_C"/>
</dbReference>
<dbReference type="HAMAP" id="MF_01407">
    <property type="entry name" value="ORC1_type_DNA_replic_protein"/>
    <property type="match status" value="1"/>
</dbReference>
<dbReference type="InterPro" id="IPR049945">
    <property type="entry name" value="AAA_22"/>
</dbReference>